<feature type="compositionally biased region" description="Low complexity" evidence="1">
    <location>
        <begin position="279"/>
        <end position="290"/>
    </location>
</feature>
<organism evidence="3 4">
    <name type="scientific">Lolium multiflorum</name>
    <name type="common">Italian ryegrass</name>
    <name type="synonym">Lolium perenne subsp. multiflorum</name>
    <dbReference type="NCBI Taxonomy" id="4521"/>
    <lineage>
        <taxon>Eukaryota</taxon>
        <taxon>Viridiplantae</taxon>
        <taxon>Streptophyta</taxon>
        <taxon>Embryophyta</taxon>
        <taxon>Tracheophyta</taxon>
        <taxon>Spermatophyta</taxon>
        <taxon>Magnoliopsida</taxon>
        <taxon>Liliopsida</taxon>
        <taxon>Poales</taxon>
        <taxon>Poaceae</taxon>
        <taxon>BOP clade</taxon>
        <taxon>Pooideae</taxon>
        <taxon>Poodae</taxon>
        <taxon>Poeae</taxon>
        <taxon>Poeae Chloroplast Group 2 (Poeae type)</taxon>
        <taxon>Loliodinae</taxon>
        <taxon>Loliinae</taxon>
        <taxon>Lolium</taxon>
    </lineage>
</organism>
<protein>
    <recommendedName>
        <fullName evidence="2">DUF4283 domain-containing protein</fullName>
    </recommendedName>
</protein>
<reference evidence="3" key="1">
    <citation type="submission" date="2023-07" db="EMBL/GenBank/DDBJ databases">
        <title>A chromosome-level genome assembly of Lolium multiflorum.</title>
        <authorList>
            <person name="Chen Y."/>
            <person name="Copetti D."/>
            <person name="Kolliker R."/>
            <person name="Studer B."/>
        </authorList>
    </citation>
    <scope>NUCLEOTIDE SEQUENCE</scope>
    <source>
        <strain evidence="3">02402/16</strain>
        <tissue evidence="3">Leaf</tissue>
    </source>
</reference>
<feature type="region of interest" description="Disordered" evidence="1">
    <location>
        <begin position="1"/>
        <end position="22"/>
    </location>
</feature>
<feature type="region of interest" description="Disordered" evidence="1">
    <location>
        <begin position="264"/>
        <end position="442"/>
    </location>
</feature>
<accession>A0AAD8WAU2</accession>
<evidence type="ECO:0000259" key="2">
    <source>
        <dbReference type="Pfam" id="PF14111"/>
    </source>
</evidence>
<dbReference type="Proteomes" id="UP001231189">
    <property type="component" value="Unassembled WGS sequence"/>
</dbReference>
<feature type="compositionally biased region" description="Basic and acidic residues" evidence="1">
    <location>
        <begin position="321"/>
        <end position="337"/>
    </location>
</feature>
<keyword evidence="4" id="KW-1185">Reference proteome</keyword>
<name>A0AAD8WAU2_LOLMU</name>
<gene>
    <name evidence="3" type="ORF">QYE76_065042</name>
</gene>
<evidence type="ECO:0000313" key="4">
    <source>
        <dbReference type="Proteomes" id="UP001231189"/>
    </source>
</evidence>
<comment type="caution">
    <text evidence="3">The sequence shown here is derived from an EMBL/GenBank/DDBJ whole genome shotgun (WGS) entry which is preliminary data.</text>
</comment>
<proteinExistence type="predicted"/>
<dbReference type="PANTHER" id="PTHR31286">
    <property type="entry name" value="GLYCINE-RICH CELL WALL STRUCTURAL PROTEIN 1.8-LIKE"/>
    <property type="match status" value="1"/>
</dbReference>
<sequence length="442" mass="49462">MGKGGSGPRLPSSSRSPAKGGAEDLAAGLSAKMGDLLLTDKEATGLVIRGVAPSSIPKPKWAAVGKVCSTRRLVISALERAMHKAWGLRHVAQFKDIGDNRFMVRFNSEGDWKHVMRNGPWQFDFNAVLLKEYDGVTRPSDMVFETLDIHSRVLDLPMDMMNRTYGELIGGWIGKYISVDVDEEGMAWGEDLRIRVAIRVDQPLLRGVTVKTSDDDKEGRWFDIQYEKIPHFCFECGRIVHPDGVCSEEVADVKQWGEWLRAAPKKTKRPPHPVRPAVSSDSYGSRSTGSETRFFGGPVIRDIPPRRNYSYDYAYSGSSRTGRDELRDREGDVTSPDKRHRARAREEEAGKQQVEAPGRRRSGTYVRKQRQDGLQTGVSRAQVPPDTLNRKRTTKQVWQPVAVQVIGEGSSESSGKRQRTGSVFDRLEQPAADPEEQGRRAQ</sequence>
<feature type="domain" description="DUF4283" evidence="2">
    <location>
        <begin position="60"/>
        <end position="133"/>
    </location>
</feature>
<dbReference type="InterPro" id="IPR025558">
    <property type="entry name" value="DUF4283"/>
</dbReference>
<dbReference type="PANTHER" id="PTHR31286:SF166">
    <property type="entry name" value="OS01G0177800 PROTEIN"/>
    <property type="match status" value="1"/>
</dbReference>
<evidence type="ECO:0000313" key="3">
    <source>
        <dbReference type="EMBL" id="KAK1647237.1"/>
    </source>
</evidence>
<evidence type="ECO:0000256" key="1">
    <source>
        <dbReference type="SAM" id="MobiDB-lite"/>
    </source>
</evidence>
<dbReference type="Pfam" id="PF14111">
    <property type="entry name" value="DUF4283"/>
    <property type="match status" value="1"/>
</dbReference>
<dbReference type="InterPro" id="IPR040256">
    <property type="entry name" value="At4g02000-like"/>
</dbReference>
<feature type="compositionally biased region" description="Low complexity" evidence="1">
    <location>
        <begin position="8"/>
        <end position="17"/>
    </location>
</feature>
<dbReference type="EMBL" id="JAUUTY010000004">
    <property type="protein sequence ID" value="KAK1647237.1"/>
    <property type="molecule type" value="Genomic_DNA"/>
</dbReference>
<dbReference type="AlphaFoldDB" id="A0AAD8WAU2"/>